<evidence type="ECO:0000256" key="5">
    <source>
        <dbReference type="NCBIfam" id="TIGR00205"/>
    </source>
</evidence>
<sequence length="103" mass="11256">MGIEGIGTNVNSAIGSDIQLKSDNKSKKSNDTEFSEILTNAINDVNEIQKESEGLSEALAMGKVDNLHDVVIASEKADLALNLTMEVRNQLVEAHKEIMRMQI</sequence>
<dbReference type="EMBL" id="NIQC01000006">
    <property type="protein sequence ID" value="OWZ84224.1"/>
    <property type="molecule type" value="Genomic_DNA"/>
</dbReference>
<dbReference type="AlphaFoldDB" id="A0A226C0U7"/>
<keyword evidence="6" id="KW-0969">Cilium</keyword>
<dbReference type="RefSeq" id="WP_089023009.1">
    <property type="nucleotide sequence ID" value="NZ_NIQC01000006.1"/>
</dbReference>
<dbReference type="GO" id="GO:0071973">
    <property type="term" value="P:bacterial-type flagellum-dependent cell motility"/>
    <property type="evidence" value="ECO:0007669"/>
    <property type="project" value="InterPro"/>
</dbReference>
<gene>
    <name evidence="4" type="primary">fliE</name>
    <name evidence="6" type="ORF">CDO51_03980</name>
</gene>
<dbReference type="GO" id="GO:0009425">
    <property type="term" value="C:bacterial-type flagellum basal body"/>
    <property type="evidence" value="ECO:0007669"/>
    <property type="project" value="UniProtKB-SubCell"/>
</dbReference>
<evidence type="ECO:0000313" key="7">
    <source>
        <dbReference type="Proteomes" id="UP000214588"/>
    </source>
</evidence>
<dbReference type="PANTHER" id="PTHR34653">
    <property type="match status" value="1"/>
</dbReference>
<evidence type="ECO:0000256" key="2">
    <source>
        <dbReference type="ARBA" id="ARBA00009272"/>
    </source>
</evidence>
<comment type="caution">
    <text evidence="6">The sequence shown here is derived from an EMBL/GenBank/DDBJ whole genome shotgun (WGS) entry which is preliminary data.</text>
</comment>
<dbReference type="Proteomes" id="UP000214588">
    <property type="component" value="Unassembled WGS sequence"/>
</dbReference>
<comment type="subcellular location">
    <subcellularLocation>
        <location evidence="1 4">Bacterial flagellum basal body</location>
    </subcellularLocation>
</comment>
<evidence type="ECO:0000256" key="4">
    <source>
        <dbReference type="HAMAP-Rule" id="MF_00724"/>
    </source>
</evidence>
<dbReference type="Pfam" id="PF02049">
    <property type="entry name" value="FliE"/>
    <property type="match status" value="1"/>
</dbReference>
<dbReference type="NCBIfam" id="TIGR00205">
    <property type="entry name" value="fliE"/>
    <property type="match status" value="1"/>
</dbReference>
<protein>
    <recommendedName>
        <fullName evidence="4 5">Flagellar hook-basal body complex protein FliE</fullName>
    </recommendedName>
</protein>
<accession>A0A226C0U7</accession>
<keyword evidence="7" id="KW-1185">Reference proteome</keyword>
<reference evidence="6 7" key="1">
    <citation type="submission" date="2017-06" db="EMBL/GenBank/DDBJ databases">
        <title>Draft Genome Sequence of Natranaerobius trueperi halophilic, alkalithermophilic bacteria from soda lakes.</title>
        <authorList>
            <person name="Zhao B."/>
        </authorList>
    </citation>
    <scope>NUCLEOTIDE SEQUENCE [LARGE SCALE GENOMIC DNA]</scope>
    <source>
        <strain evidence="6 7">DSM 18760</strain>
    </source>
</reference>
<evidence type="ECO:0000256" key="3">
    <source>
        <dbReference type="ARBA" id="ARBA00023143"/>
    </source>
</evidence>
<evidence type="ECO:0000313" key="6">
    <source>
        <dbReference type="EMBL" id="OWZ84224.1"/>
    </source>
</evidence>
<dbReference type="InterPro" id="IPR001624">
    <property type="entry name" value="FliE"/>
</dbReference>
<evidence type="ECO:0000256" key="1">
    <source>
        <dbReference type="ARBA" id="ARBA00004117"/>
    </source>
</evidence>
<dbReference type="PANTHER" id="PTHR34653:SF1">
    <property type="entry name" value="FLAGELLAR HOOK-BASAL BODY COMPLEX PROTEIN FLIE"/>
    <property type="match status" value="1"/>
</dbReference>
<dbReference type="GO" id="GO:0003774">
    <property type="term" value="F:cytoskeletal motor activity"/>
    <property type="evidence" value="ECO:0007669"/>
    <property type="project" value="InterPro"/>
</dbReference>
<dbReference type="OrthoDB" id="9812413at2"/>
<proteinExistence type="inferred from homology"/>
<comment type="similarity">
    <text evidence="2 4">Belongs to the FliE family.</text>
</comment>
<keyword evidence="6" id="KW-0282">Flagellum</keyword>
<dbReference type="GO" id="GO:0005198">
    <property type="term" value="F:structural molecule activity"/>
    <property type="evidence" value="ECO:0007669"/>
    <property type="project" value="UniProtKB-UniRule"/>
</dbReference>
<dbReference type="PRINTS" id="PR01006">
    <property type="entry name" value="FLGHOOKFLIE"/>
</dbReference>
<keyword evidence="3 4" id="KW-0975">Bacterial flagellum</keyword>
<keyword evidence="6" id="KW-0966">Cell projection</keyword>
<dbReference type="HAMAP" id="MF_00724">
    <property type="entry name" value="FliE"/>
    <property type="match status" value="1"/>
</dbReference>
<organism evidence="6 7">
    <name type="scientific">Natranaerobius trueperi</name>
    <dbReference type="NCBI Taxonomy" id="759412"/>
    <lineage>
        <taxon>Bacteria</taxon>
        <taxon>Bacillati</taxon>
        <taxon>Bacillota</taxon>
        <taxon>Clostridia</taxon>
        <taxon>Natranaerobiales</taxon>
        <taxon>Natranaerobiaceae</taxon>
        <taxon>Natranaerobius</taxon>
    </lineage>
</organism>
<name>A0A226C0U7_9FIRM</name>